<reference evidence="2 3" key="1">
    <citation type="submission" date="2023-11" db="EMBL/GenBank/DDBJ databases">
        <title>Lentzea sokolovensis, sp. nov., Lentzea kristufkii, sp. nov., and Lentzea miocenensis, sp. nov., rare actinobacteria from Sokolov Coal Basin, Miocene lacustrine sediment, Czech Republic.</title>
        <authorList>
            <person name="Lara A."/>
            <person name="Kotroba L."/>
            <person name="Nouioui I."/>
            <person name="Neumann-Schaal M."/>
            <person name="Mast Y."/>
            <person name="Chronakova A."/>
        </authorList>
    </citation>
    <scope>NUCLEOTIDE SEQUENCE [LARGE SCALE GENOMIC DNA]</scope>
    <source>
        <strain evidence="2 3">BCCO 10_0798</strain>
    </source>
</reference>
<evidence type="ECO:0008006" key="4">
    <source>
        <dbReference type="Google" id="ProtNLM"/>
    </source>
</evidence>
<gene>
    <name evidence="2" type="ORF">SK571_42885</name>
</gene>
<feature type="transmembrane region" description="Helical" evidence="1">
    <location>
        <begin position="59"/>
        <end position="86"/>
    </location>
</feature>
<evidence type="ECO:0000313" key="3">
    <source>
        <dbReference type="Proteomes" id="UP001271792"/>
    </source>
</evidence>
<feature type="transmembrane region" description="Helical" evidence="1">
    <location>
        <begin position="12"/>
        <end position="31"/>
    </location>
</feature>
<proteinExistence type="predicted"/>
<dbReference type="RefSeq" id="WP_319989842.1">
    <property type="nucleotide sequence ID" value="NZ_JAXAVV010000037.1"/>
</dbReference>
<accession>A0ABU4U6S6</accession>
<comment type="caution">
    <text evidence="2">The sequence shown here is derived from an EMBL/GenBank/DDBJ whole genome shotgun (WGS) entry which is preliminary data.</text>
</comment>
<keyword evidence="1" id="KW-0812">Transmembrane</keyword>
<evidence type="ECO:0000313" key="2">
    <source>
        <dbReference type="EMBL" id="MDX8056162.1"/>
    </source>
</evidence>
<organism evidence="2 3">
    <name type="scientific">Lentzea kristufekii</name>
    <dbReference type="NCBI Taxonomy" id="3095430"/>
    <lineage>
        <taxon>Bacteria</taxon>
        <taxon>Bacillati</taxon>
        <taxon>Actinomycetota</taxon>
        <taxon>Actinomycetes</taxon>
        <taxon>Pseudonocardiales</taxon>
        <taxon>Pseudonocardiaceae</taxon>
        <taxon>Lentzea</taxon>
    </lineage>
</organism>
<protein>
    <recommendedName>
        <fullName evidence="4">DoxX-like family protein</fullName>
    </recommendedName>
</protein>
<dbReference type="Proteomes" id="UP001271792">
    <property type="component" value="Unassembled WGS sequence"/>
</dbReference>
<keyword evidence="3" id="KW-1185">Reference proteome</keyword>
<keyword evidence="1" id="KW-1133">Transmembrane helix</keyword>
<reference evidence="2 3" key="2">
    <citation type="submission" date="2023-11" db="EMBL/GenBank/DDBJ databases">
        <authorList>
            <person name="Lara A.C."/>
            <person name="Chronakova A."/>
        </authorList>
    </citation>
    <scope>NUCLEOTIDE SEQUENCE [LARGE SCALE GENOMIC DNA]</scope>
    <source>
        <strain evidence="2 3">BCCO 10_0798</strain>
    </source>
</reference>
<keyword evidence="1" id="KW-0472">Membrane</keyword>
<dbReference type="EMBL" id="JAXAVV010000037">
    <property type="protein sequence ID" value="MDX8056162.1"/>
    <property type="molecule type" value="Genomic_DNA"/>
</dbReference>
<sequence length="123" mass="12667">MTPGRWAWVRPVLAVAVRAAVGVAFAALGAWEWAHWHSAAGDAVTAALQWASGCLRLTLGVWLALGVLARFAGVVLCAQAVVTALVGSGGASAWTVVLLGASAVLVHSFGARWSVGHLCGPRW</sequence>
<evidence type="ECO:0000256" key="1">
    <source>
        <dbReference type="SAM" id="Phobius"/>
    </source>
</evidence>
<feature type="transmembrane region" description="Helical" evidence="1">
    <location>
        <begin position="93"/>
        <end position="115"/>
    </location>
</feature>
<name>A0ABU4U6S6_9PSEU</name>